<gene>
    <name evidence="1" type="ORF">EV186_101313</name>
</gene>
<dbReference type="Pfam" id="PF04672">
    <property type="entry name" value="Methyltransf_19"/>
    <property type="match status" value="1"/>
</dbReference>
<evidence type="ECO:0000313" key="2">
    <source>
        <dbReference type="Proteomes" id="UP000295444"/>
    </source>
</evidence>
<dbReference type="GO" id="GO:0032259">
    <property type="term" value="P:methylation"/>
    <property type="evidence" value="ECO:0007669"/>
    <property type="project" value="UniProtKB-KW"/>
</dbReference>
<dbReference type="OrthoDB" id="3514105at2"/>
<dbReference type="SUPFAM" id="SSF53335">
    <property type="entry name" value="S-adenosyl-L-methionine-dependent methyltransferases"/>
    <property type="match status" value="1"/>
</dbReference>
<reference evidence="1 2" key="1">
    <citation type="submission" date="2019-03" db="EMBL/GenBank/DDBJ databases">
        <title>Genomic Encyclopedia of Type Strains, Phase IV (KMG-IV): sequencing the most valuable type-strain genomes for metagenomic binning, comparative biology and taxonomic classification.</title>
        <authorList>
            <person name="Goeker M."/>
        </authorList>
    </citation>
    <scope>NUCLEOTIDE SEQUENCE [LARGE SCALE GENOMIC DNA]</scope>
    <source>
        <strain evidence="1 2">DSM 45361</strain>
    </source>
</reference>
<keyword evidence="2" id="KW-1185">Reference proteome</keyword>
<dbReference type="EMBL" id="SNXZ01000001">
    <property type="protein sequence ID" value="TDQ04367.1"/>
    <property type="molecule type" value="Genomic_DNA"/>
</dbReference>
<evidence type="ECO:0000313" key="1">
    <source>
        <dbReference type="EMBL" id="TDQ04367.1"/>
    </source>
</evidence>
<dbReference type="GO" id="GO:0008168">
    <property type="term" value="F:methyltransferase activity"/>
    <property type="evidence" value="ECO:0007669"/>
    <property type="project" value="UniProtKB-KW"/>
</dbReference>
<dbReference type="Proteomes" id="UP000295444">
    <property type="component" value="Unassembled WGS sequence"/>
</dbReference>
<dbReference type="PIRSF" id="PIRSF017393">
    <property type="entry name" value="MTase_SAV2177"/>
    <property type="match status" value="1"/>
</dbReference>
<organism evidence="1 2">
    <name type="scientific">Labedaea rhizosphaerae</name>
    <dbReference type="NCBI Taxonomy" id="598644"/>
    <lineage>
        <taxon>Bacteria</taxon>
        <taxon>Bacillati</taxon>
        <taxon>Actinomycetota</taxon>
        <taxon>Actinomycetes</taxon>
        <taxon>Pseudonocardiales</taxon>
        <taxon>Pseudonocardiaceae</taxon>
        <taxon>Labedaea</taxon>
    </lineage>
</organism>
<dbReference type="AlphaFoldDB" id="A0A4R6SKC6"/>
<name>A0A4R6SKC6_LABRH</name>
<proteinExistence type="predicted"/>
<dbReference type="InterPro" id="IPR029063">
    <property type="entry name" value="SAM-dependent_MTases_sf"/>
</dbReference>
<comment type="caution">
    <text evidence="1">The sequence shown here is derived from an EMBL/GenBank/DDBJ whole genome shotgun (WGS) entry which is preliminary data.</text>
</comment>
<dbReference type="InterPro" id="IPR006764">
    <property type="entry name" value="SAM_dep_MeTrfase_SAV2177_type"/>
</dbReference>
<accession>A0A4R6SKC6</accession>
<protein>
    <submittedName>
        <fullName evidence="1">O-methyltransferase involved in polyketide biosynthesis</fullName>
    </submittedName>
</protein>
<keyword evidence="1" id="KW-0489">Methyltransferase</keyword>
<dbReference type="Gene3D" id="3.40.50.150">
    <property type="entry name" value="Vaccinia Virus protein VP39"/>
    <property type="match status" value="1"/>
</dbReference>
<keyword evidence="1" id="KW-0808">Transferase</keyword>
<sequence length="295" mass="32672">MTTIPDSDPVPPRGADLKRPSVARVYDYYLGGTANWAIDREFGDRVLGRFPLLRDIAVSNRLFLNRAVRHLTKLGIRQFLDIGAGVPTAGNTHQVADELALHEGRQPDARVVYVDNEPIAVAHAEQLLNKEGDPMRHEVIEADLRKPDELWREALATDVLNPDEPIALLLIAVLHVAQPDENGTEIGPAAVARLRELLPSGSYLALSHITDDGVPDEVQDKLVDLKKMYDESSSSDVIWRSRPDVQALLGDFELVEPGWTWTPEWHPEETGPTAKHIDFATPAHAVIWAGVGRKP</sequence>